<dbReference type="InterPro" id="IPR034151">
    <property type="entry name" value="TOPRIM_DnaG_bac"/>
</dbReference>
<evidence type="ECO:0000259" key="2">
    <source>
        <dbReference type="PROSITE" id="PS50880"/>
    </source>
</evidence>
<name>A0A7V5UE67_CALAY</name>
<feature type="domain" description="Toprim" evidence="2">
    <location>
        <begin position="142"/>
        <end position="223"/>
    </location>
</feature>
<protein>
    <submittedName>
        <fullName evidence="3">DNA primase</fullName>
    </submittedName>
</protein>
<keyword evidence="1" id="KW-0639">Primosome</keyword>
<dbReference type="InterPro" id="IPR050219">
    <property type="entry name" value="DnaG_primase"/>
</dbReference>
<dbReference type="InterPro" id="IPR037068">
    <property type="entry name" value="DNA_primase_core_N_sf"/>
</dbReference>
<dbReference type="SUPFAM" id="SSF56731">
    <property type="entry name" value="DNA primase core"/>
    <property type="match status" value="1"/>
</dbReference>
<dbReference type="GO" id="GO:0005737">
    <property type="term" value="C:cytoplasm"/>
    <property type="evidence" value="ECO:0007669"/>
    <property type="project" value="TreeGrafter"/>
</dbReference>
<dbReference type="Pfam" id="PF08275">
    <property type="entry name" value="DNAG_N"/>
    <property type="match status" value="1"/>
</dbReference>
<sequence length="485" mass="56052">NESACRFFEQALYHPGAKKWLRYLTDRHISEVTIKTFRIGYAPDSYEKLQAHLKKEGFPIEDCAKLGLVQKKEHGSGYFDKFRHRIIFPFQNISGKILGFGGRKLRENQPAKYLNSPESPIYKKGELLYGLHQAIDAIRAKDFVVLVEGYFDLLRLVENQFRNAVASSGTALTPTQARLIRRYTKNVRIAYDGDSAGIKAAIRNGFILEKEGLNVTITALPEGEDPDSFVLEQGIKPFEKLLESGQSPLDFRIEAFFAETPNPSYQAKEQFLTETLQELSDLKNALRLGHYIHRLAEAFQINEQALVDQMRKLRRFRKKNEPLPAEQTREAPQDSGYAFTGMHRAEAGIIGLLLNGQPEVRNFIMQSVSFDLFENEPLIRIYDQIMMELEEYGQIDAGKFLLRFQEDEPMKRLLSEIALQEYKDEMKFARDCIFQLKKWQLEKKSRELQELIRQESASSDSVLHYSQELIAVRRQLNELTKTHQE</sequence>
<evidence type="ECO:0000256" key="1">
    <source>
        <dbReference type="ARBA" id="ARBA00022515"/>
    </source>
</evidence>
<dbReference type="CDD" id="cd03364">
    <property type="entry name" value="TOPRIM_DnaG_primases"/>
    <property type="match status" value="1"/>
</dbReference>
<dbReference type="Pfam" id="PF13155">
    <property type="entry name" value="Toprim_2"/>
    <property type="match status" value="1"/>
</dbReference>
<dbReference type="PANTHER" id="PTHR30313">
    <property type="entry name" value="DNA PRIMASE"/>
    <property type="match status" value="1"/>
</dbReference>
<dbReference type="PANTHER" id="PTHR30313:SF2">
    <property type="entry name" value="DNA PRIMASE"/>
    <property type="match status" value="1"/>
</dbReference>
<dbReference type="InterPro" id="IPR013264">
    <property type="entry name" value="DNAG_N"/>
</dbReference>
<dbReference type="InterPro" id="IPR016136">
    <property type="entry name" value="DNA_helicase_N/primase_C"/>
</dbReference>
<comment type="caution">
    <text evidence="3">The sequence shown here is derived from an EMBL/GenBank/DDBJ whole genome shotgun (WGS) entry which is preliminary data.</text>
</comment>
<accession>A0A7V5UE67</accession>
<dbReference type="Gene3D" id="3.40.1360.10">
    <property type="match status" value="1"/>
</dbReference>
<dbReference type="AlphaFoldDB" id="A0A7V5UE67"/>
<organism evidence="3">
    <name type="scientific">Caldithrix abyssi</name>
    <dbReference type="NCBI Taxonomy" id="187145"/>
    <lineage>
        <taxon>Bacteria</taxon>
        <taxon>Pseudomonadati</taxon>
        <taxon>Calditrichota</taxon>
        <taxon>Calditrichia</taxon>
        <taxon>Calditrichales</taxon>
        <taxon>Calditrichaceae</taxon>
        <taxon>Caldithrix</taxon>
    </lineage>
</organism>
<dbReference type="Gene3D" id="3.90.980.10">
    <property type="entry name" value="DNA primase, catalytic core, N-terminal domain"/>
    <property type="match status" value="1"/>
</dbReference>
<dbReference type="InterPro" id="IPR006171">
    <property type="entry name" value="TOPRIM_dom"/>
</dbReference>
<proteinExistence type="predicted"/>
<evidence type="ECO:0000313" key="3">
    <source>
        <dbReference type="EMBL" id="HHJ51884.1"/>
    </source>
</evidence>
<dbReference type="GO" id="GO:1990077">
    <property type="term" value="C:primosome complex"/>
    <property type="evidence" value="ECO:0007669"/>
    <property type="project" value="UniProtKB-KW"/>
</dbReference>
<dbReference type="Proteomes" id="UP000886124">
    <property type="component" value="Unassembled WGS sequence"/>
</dbReference>
<dbReference type="GO" id="GO:0006269">
    <property type="term" value="P:DNA replication, synthesis of primer"/>
    <property type="evidence" value="ECO:0007669"/>
    <property type="project" value="UniProtKB-KW"/>
</dbReference>
<gene>
    <name evidence="3" type="ORF">ENJ89_01705</name>
</gene>
<feature type="non-terminal residue" evidence="3">
    <location>
        <position position="1"/>
    </location>
</feature>
<dbReference type="PROSITE" id="PS50880">
    <property type="entry name" value="TOPRIM"/>
    <property type="match status" value="1"/>
</dbReference>
<dbReference type="EMBL" id="DROD01000122">
    <property type="protein sequence ID" value="HHJ51884.1"/>
    <property type="molecule type" value="Genomic_DNA"/>
</dbReference>
<reference evidence="3" key="1">
    <citation type="journal article" date="2020" name="mSystems">
        <title>Genome- and Community-Level Interaction Insights into Carbon Utilization and Element Cycling Functions of Hydrothermarchaeota in Hydrothermal Sediment.</title>
        <authorList>
            <person name="Zhou Z."/>
            <person name="Liu Y."/>
            <person name="Xu W."/>
            <person name="Pan J."/>
            <person name="Luo Z.H."/>
            <person name="Li M."/>
        </authorList>
    </citation>
    <scope>NUCLEOTIDE SEQUENCE [LARGE SCALE GENOMIC DNA]</scope>
    <source>
        <strain evidence="3">HyVt-527</strain>
    </source>
</reference>
<dbReference type="SMART" id="SM00493">
    <property type="entry name" value="TOPRIM"/>
    <property type="match status" value="1"/>
</dbReference>
<dbReference type="Gene3D" id="1.10.860.10">
    <property type="entry name" value="DNAb Helicase, Chain A"/>
    <property type="match status" value="1"/>
</dbReference>